<dbReference type="Proteomes" id="UP000036780">
    <property type="component" value="Unassembled WGS sequence"/>
</dbReference>
<dbReference type="OrthoDB" id="9770030at2"/>
<evidence type="ECO:0000313" key="4">
    <source>
        <dbReference type="EMBL" id="KNE18883.1"/>
    </source>
</evidence>
<dbReference type="InterPro" id="IPR036873">
    <property type="entry name" value="Rhodanese-like_dom_sf"/>
</dbReference>
<proteinExistence type="predicted"/>
<organism evidence="4 5">
    <name type="scientific">Virgibacillus pantothenticus</name>
    <dbReference type="NCBI Taxonomy" id="1473"/>
    <lineage>
        <taxon>Bacteria</taxon>
        <taxon>Bacillati</taxon>
        <taxon>Bacillota</taxon>
        <taxon>Bacilli</taxon>
        <taxon>Bacillales</taxon>
        <taxon>Bacillaceae</taxon>
        <taxon>Virgibacillus</taxon>
    </lineage>
</organism>
<sequence>MTYVISVERLKNRLKNNLKNTVIIDVRFQLMDPEAGRKAYLQDHIPGAIFMDIEKDLSGKKLKHGGNHPLPDLTMLAAKLGKVGVDHDTTVVLYDDHNDMFAARAWWLLHYMGHNKVYVLDGGYTRWKETGNETTVEIPQLKPKLFHLKMRPNQTANMEEVKEKVKQNAAVLIDSRAKERYLGDHEPMYARAGHIPGAKHYFWKDVLDANGSWKKKEALEKQFASLSKDEEIIVSCGSGISACPNILALKSLGFKNVKLYPGSFSDWISYEDNEVAIGED</sequence>
<accession>A0A0L0QKT5</accession>
<dbReference type="Pfam" id="PF00581">
    <property type="entry name" value="Rhodanese"/>
    <property type="match status" value="2"/>
</dbReference>
<feature type="domain" description="Rhodanese" evidence="3">
    <location>
        <begin position="166"/>
        <end position="276"/>
    </location>
</feature>
<dbReference type="FunFam" id="3.40.250.10:FF:000035">
    <property type="entry name" value="Thiosulfate sulfurtransferase"/>
    <property type="match status" value="1"/>
</dbReference>
<dbReference type="PROSITE" id="PS50206">
    <property type="entry name" value="RHODANESE_3"/>
    <property type="match status" value="2"/>
</dbReference>
<dbReference type="PANTHER" id="PTHR11364">
    <property type="entry name" value="THIOSULFATE SULFERTANSFERASE"/>
    <property type="match status" value="1"/>
</dbReference>
<keyword evidence="1 4" id="KW-0808">Transferase</keyword>
<comment type="caution">
    <text evidence="4">The sequence shown here is derived from an EMBL/GenBank/DDBJ whole genome shotgun (WGS) entry which is preliminary data.</text>
</comment>
<dbReference type="RefSeq" id="WP_050351377.1">
    <property type="nucleotide sequence ID" value="NZ_BOSN01000003.1"/>
</dbReference>
<dbReference type="InterPro" id="IPR001763">
    <property type="entry name" value="Rhodanese-like_dom"/>
</dbReference>
<dbReference type="CDD" id="cd01448">
    <property type="entry name" value="TST_Repeat_1"/>
    <property type="match status" value="1"/>
</dbReference>
<dbReference type="EMBL" id="LGTO01000007">
    <property type="protein sequence ID" value="KNE18883.1"/>
    <property type="molecule type" value="Genomic_DNA"/>
</dbReference>
<dbReference type="GeneID" id="66871862"/>
<evidence type="ECO:0000313" key="5">
    <source>
        <dbReference type="Proteomes" id="UP000036780"/>
    </source>
</evidence>
<dbReference type="PATRIC" id="fig|1473.5.peg.465"/>
<dbReference type="AlphaFoldDB" id="A0A0L0QKT5"/>
<dbReference type="CDD" id="cd01449">
    <property type="entry name" value="TST_Repeat_2"/>
    <property type="match status" value="1"/>
</dbReference>
<dbReference type="GO" id="GO:0004792">
    <property type="term" value="F:thiosulfate-cyanide sulfurtransferase activity"/>
    <property type="evidence" value="ECO:0007669"/>
    <property type="project" value="TreeGrafter"/>
</dbReference>
<keyword evidence="5" id="KW-1185">Reference proteome</keyword>
<dbReference type="PANTHER" id="PTHR11364:SF27">
    <property type="entry name" value="SULFURTRANSFERASE"/>
    <property type="match status" value="1"/>
</dbReference>
<reference evidence="5" key="1">
    <citation type="submission" date="2015-07" db="EMBL/GenBank/DDBJ databases">
        <title>Fjat-10053 dsm26.</title>
        <authorList>
            <person name="Liu B."/>
            <person name="Wang J."/>
            <person name="Zhu Y."/>
            <person name="Liu G."/>
            <person name="Chen Q."/>
            <person name="Chen Z."/>
            <person name="Lan J."/>
            <person name="Che J."/>
            <person name="Ge C."/>
            <person name="Shi H."/>
            <person name="Pan Z."/>
            <person name="Liu X."/>
        </authorList>
    </citation>
    <scope>NUCLEOTIDE SEQUENCE [LARGE SCALE GENOMIC DNA]</scope>
    <source>
        <strain evidence="5">DSM 26</strain>
    </source>
</reference>
<name>A0A0L0QKT5_VIRPA</name>
<protein>
    <submittedName>
        <fullName evidence="4">3-mercaptopyruvate sulfurtransferase</fullName>
    </submittedName>
</protein>
<dbReference type="Gene3D" id="3.40.250.10">
    <property type="entry name" value="Rhodanese-like domain"/>
    <property type="match status" value="2"/>
</dbReference>
<feature type="domain" description="Rhodanese" evidence="3">
    <location>
        <begin position="17"/>
        <end position="136"/>
    </location>
</feature>
<keyword evidence="4" id="KW-0670">Pyruvate</keyword>
<evidence type="ECO:0000259" key="3">
    <source>
        <dbReference type="PROSITE" id="PS50206"/>
    </source>
</evidence>
<dbReference type="SUPFAM" id="SSF52821">
    <property type="entry name" value="Rhodanese/Cell cycle control phosphatase"/>
    <property type="match status" value="2"/>
</dbReference>
<dbReference type="SMART" id="SM00450">
    <property type="entry name" value="RHOD"/>
    <property type="match status" value="2"/>
</dbReference>
<dbReference type="InterPro" id="IPR045078">
    <property type="entry name" value="TST/MPST-like"/>
</dbReference>
<keyword evidence="2" id="KW-0677">Repeat</keyword>
<gene>
    <name evidence="4" type="ORF">AFK71_09860</name>
</gene>
<evidence type="ECO:0000256" key="2">
    <source>
        <dbReference type="ARBA" id="ARBA00022737"/>
    </source>
</evidence>
<evidence type="ECO:0000256" key="1">
    <source>
        <dbReference type="ARBA" id="ARBA00022679"/>
    </source>
</evidence>